<gene>
    <name evidence="3" type="ORF">Tci_052588</name>
</gene>
<comment type="caution">
    <text evidence="3">The sequence shown here is derived from an EMBL/GenBank/DDBJ whole genome shotgun (WGS) entry which is preliminary data.</text>
</comment>
<sequence>MLKTSNYDHDAREAIEDFKQYTHMEAQSFKDLIIQHVDSIEKLPYTAEYHVFAIETSHSEQPEHMHDTSLTKKVNCNTTPDSSDMCHNEFKDDQNADDHEDERDVLATLTENLKLDTDENKKIQKQLKQANTSLSRKLQECKSALEECKSSLEKSIDI</sequence>
<evidence type="ECO:0000313" key="3">
    <source>
        <dbReference type="EMBL" id="GEU80610.1"/>
    </source>
</evidence>
<protein>
    <submittedName>
        <fullName evidence="3">Uncharacterized protein</fullName>
    </submittedName>
</protein>
<feature type="coiled-coil region" evidence="1">
    <location>
        <begin position="106"/>
        <end position="147"/>
    </location>
</feature>
<accession>A0A6L2N351</accession>
<feature type="compositionally biased region" description="Basic and acidic residues" evidence="2">
    <location>
        <begin position="84"/>
        <end position="101"/>
    </location>
</feature>
<feature type="compositionally biased region" description="Polar residues" evidence="2">
    <location>
        <begin position="71"/>
        <end position="82"/>
    </location>
</feature>
<reference evidence="3" key="1">
    <citation type="journal article" date="2019" name="Sci. Rep.">
        <title>Draft genome of Tanacetum cinerariifolium, the natural source of mosquito coil.</title>
        <authorList>
            <person name="Yamashiro T."/>
            <person name="Shiraishi A."/>
            <person name="Satake H."/>
            <person name="Nakayama K."/>
        </authorList>
    </citation>
    <scope>NUCLEOTIDE SEQUENCE</scope>
</reference>
<dbReference type="AlphaFoldDB" id="A0A6L2N351"/>
<feature type="region of interest" description="Disordered" evidence="2">
    <location>
        <begin position="59"/>
        <end position="101"/>
    </location>
</feature>
<dbReference type="EMBL" id="BKCJ010008110">
    <property type="protein sequence ID" value="GEU80610.1"/>
    <property type="molecule type" value="Genomic_DNA"/>
</dbReference>
<organism evidence="3">
    <name type="scientific">Tanacetum cinerariifolium</name>
    <name type="common">Dalmatian daisy</name>
    <name type="synonym">Chrysanthemum cinerariifolium</name>
    <dbReference type="NCBI Taxonomy" id="118510"/>
    <lineage>
        <taxon>Eukaryota</taxon>
        <taxon>Viridiplantae</taxon>
        <taxon>Streptophyta</taxon>
        <taxon>Embryophyta</taxon>
        <taxon>Tracheophyta</taxon>
        <taxon>Spermatophyta</taxon>
        <taxon>Magnoliopsida</taxon>
        <taxon>eudicotyledons</taxon>
        <taxon>Gunneridae</taxon>
        <taxon>Pentapetalae</taxon>
        <taxon>asterids</taxon>
        <taxon>campanulids</taxon>
        <taxon>Asterales</taxon>
        <taxon>Asteraceae</taxon>
        <taxon>Asteroideae</taxon>
        <taxon>Anthemideae</taxon>
        <taxon>Anthemidinae</taxon>
        <taxon>Tanacetum</taxon>
    </lineage>
</organism>
<feature type="compositionally biased region" description="Basic and acidic residues" evidence="2">
    <location>
        <begin position="59"/>
        <end position="70"/>
    </location>
</feature>
<evidence type="ECO:0000256" key="2">
    <source>
        <dbReference type="SAM" id="MobiDB-lite"/>
    </source>
</evidence>
<proteinExistence type="predicted"/>
<name>A0A6L2N351_TANCI</name>
<keyword evidence="1" id="KW-0175">Coiled coil</keyword>
<evidence type="ECO:0000256" key="1">
    <source>
        <dbReference type="SAM" id="Coils"/>
    </source>
</evidence>